<dbReference type="SUPFAM" id="SSF57610">
    <property type="entry name" value="Thyroglobulin type-1 domain"/>
    <property type="match status" value="1"/>
</dbReference>
<keyword evidence="2" id="KW-0964">Secreted</keyword>
<evidence type="ECO:0000256" key="7">
    <source>
        <dbReference type="ARBA" id="ARBA00023183"/>
    </source>
</evidence>
<dbReference type="SMART" id="SM00121">
    <property type="entry name" value="IB"/>
    <property type="match status" value="1"/>
</dbReference>
<dbReference type="GO" id="GO:0031994">
    <property type="term" value="F:insulin-like growth factor I binding"/>
    <property type="evidence" value="ECO:0007669"/>
    <property type="project" value="TreeGrafter"/>
</dbReference>
<evidence type="ECO:0000256" key="4">
    <source>
        <dbReference type="ARBA" id="ARBA00022604"/>
    </source>
</evidence>
<dbReference type="PRINTS" id="PR01976">
    <property type="entry name" value="IGFBPFAMILY"/>
</dbReference>
<keyword evidence="6" id="KW-1015">Disulfide bond</keyword>
<feature type="signal peptide" evidence="10">
    <location>
        <begin position="1"/>
        <end position="34"/>
    </location>
</feature>
<organism evidence="13 14">
    <name type="scientific">Silurus meridionalis</name>
    <name type="common">Southern catfish</name>
    <name type="synonym">Silurus soldatovi meridionalis</name>
    <dbReference type="NCBI Taxonomy" id="175797"/>
    <lineage>
        <taxon>Eukaryota</taxon>
        <taxon>Metazoa</taxon>
        <taxon>Chordata</taxon>
        <taxon>Craniata</taxon>
        <taxon>Vertebrata</taxon>
        <taxon>Euteleostomi</taxon>
        <taxon>Actinopterygii</taxon>
        <taxon>Neopterygii</taxon>
        <taxon>Teleostei</taxon>
        <taxon>Ostariophysi</taxon>
        <taxon>Siluriformes</taxon>
        <taxon>Siluridae</taxon>
        <taxon>Silurus</taxon>
    </lineage>
</organism>
<evidence type="ECO:0000259" key="11">
    <source>
        <dbReference type="PROSITE" id="PS51162"/>
    </source>
</evidence>
<protein>
    <recommendedName>
        <fullName evidence="15">Insulin-like growth factor-binding protein 3</fullName>
    </recommendedName>
</protein>
<feature type="domain" description="IGFBP N-terminal" evidence="12">
    <location>
        <begin position="37"/>
        <end position="118"/>
    </location>
</feature>
<feature type="region of interest" description="Disordered" evidence="9">
    <location>
        <begin position="195"/>
        <end position="219"/>
    </location>
</feature>
<dbReference type="PROSITE" id="PS51323">
    <property type="entry name" value="IGFBP_N_2"/>
    <property type="match status" value="1"/>
</dbReference>
<dbReference type="AlphaFoldDB" id="A0A8T0AHL1"/>
<dbReference type="InterPro" id="IPR022321">
    <property type="entry name" value="IGFBP_1-6_chordata"/>
</dbReference>
<dbReference type="CDD" id="cd00191">
    <property type="entry name" value="TY"/>
    <property type="match status" value="1"/>
</dbReference>
<evidence type="ECO:0000256" key="3">
    <source>
        <dbReference type="ARBA" id="ARBA00022553"/>
    </source>
</evidence>
<dbReference type="Proteomes" id="UP000606274">
    <property type="component" value="Unassembled WGS sequence"/>
</dbReference>
<comment type="caution">
    <text evidence="13">The sequence shown here is derived from an EMBL/GenBank/DDBJ whole genome shotgun (WGS) entry which is preliminary data.</text>
</comment>
<dbReference type="InterPro" id="IPR000716">
    <property type="entry name" value="Thyroglobulin_1"/>
</dbReference>
<sequence length="299" mass="33303">MKPLLRSVRLGAMAAPRALWVTALFAALARSVHAAGPVVRCEPCDAGALGQCKPLPRDCAERVREPGCGCCMTCALREGQECGVYTGRCGAGLRCQHRPGESKPLQALLEGRGVCTRTTDRKLDHPKQPVEEHLPTTTIATVSKGADVVQDTATGSGVEEGMLKTDLDSKGSLLNPKDSMIRMEQLKQSQIHKVKPVPNGVHSDNHNFSQDSKREAEYGPCRRQMESIMKSYRITSVLNLRYFLIPNCDRKGFYKKKQCRPSRGNKRGQCWCVDKYGYRIPSYKDKDQSQIHCYHQEPK</sequence>
<evidence type="ECO:0000256" key="10">
    <source>
        <dbReference type="SAM" id="SignalP"/>
    </source>
</evidence>
<reference evidence="13" key="1">
    <citation type="submission" date="2020-08" db="EMBL/GenBank/DDBJ databases">
        <title>Chromosome-level assembly of Southern catfish (Silurus meridionalis) provides insights into visual adaptation to the nocturnal and benthic lifestyles.</title>
        <authorList>
            <person name="Zhang Y."/>
            <person name="Wang D."/>
            <person name="Peng Z."/>
        </authorList>
    </citation>
    <scope>NUCLEOTIDE SEQUENCE</scope>
    <source>
        <strain evidence="13">SWU-2019-XX</strain>
        <tissue evidence="13">Muscle</tissue>
    </source>
</reference>
<dbReference type="InterPro" id="IPR017891">
    <property type="entry name" value="Insulin_GF-bd_Cys-rich_CS"/>
</dbReference>
<evidence type="ECO:0000256" key="5">
    <source>
        <dbReference type="ARBA" id="ARBA00022729"/>
    </source>
</evidence>
<accession>A0A8T0AHL1</accession>
<keyword evidence="4" id="KW-0341">Growth regulation</keyword>
<evidence type="ECO:0000259" key="12">
    <source>
        <dbReference type="PROSITE" id="PS51323"/>
    </source>
</evidence>
<evidence type="ECO:0000313" key="14">
    <source>
        <dbReference type="Proteomes" id="UP000606274"/>
    </source>
</evidence>
<dbReference type="SMART" id="SM00211">
    <property type="entry name" value="TY"/>
    <property type="match status" value="1"/>
</dbReference>
<dbReference type="GO" id="GO:0031995">
    <property type="term" value="F:insulin-like growth factor II binding"/>
    <property type="evidence" value="ECO:0007669"/>
    <property type="project" value="TreeGrafter"/>
</dbReference>
<feature type="domain" description="Thyroglobulin type-1" evidence="11">
    <location>
        <begin position="218"/>
        <end position="293"/>
    </location>
</feature>
<feature type="chain" id="PRO_5035914244" description="Insulin-like growth factor-binding protein 3" evidence="10">
    <location>
        <begin position="35"/>
        <end position="299"/>
    </location>
</feature>
<dbReference type="PANTHER" id="PTHR11551:SF3">
    <property type="entry name" value="INSULIN-LIKE GROWTH FACTOR-BINDING PROTEIN 3"/>
    <property type="match status" value="1"/>
</dbReference>
<dbReference type="PANTHER" id="PTHR11551">
    <property type="entry name" value="INSULIN-LIKE GROWTH FACTOR BINDING PROTEIN"/>
    <property type="match status" value="1"/>
</dbReference>
<dbReference type="Gene3D" id="4.10.40.20">
    <property type="match status" value="1"/>
</dbReference>
<proteinExistence type="predicted"/>
<dbReference type="GO" id="GO:0005615">
    <property type="term" value="C:extracellular space"/>
    <property type="evidence" value="ECO:0007669"/>
    <property type="project" value="TreeGrafter"/>
</dbReference>
<keyword evidence="5 10" id="KW-0732">Signal</keyword>
<evidence type="ECO:0000256" key="2">
    <source>
        <dbReference type="ARBA" id="ARBA00022525"/>
    </source>
</evidence>
<evidence type="ECO:0008006" key="15">
    <source>
        <dbReference type="Google" id="ProtNLM"/>
    </source>
</evidence>
<dbReference type="SUPFAM" id="SSF57184">
    <property type="entry name" value="Growth factor receptor domain"/>
    <property type="match status" value="1"/>
</dbReference>
<dbReference type="EMBL" id="JABFDY010000023">
    <property type="protein sequence ID" value="KAF7690196.1"/>
    <property type="molecule type" value="Genomic_DNA"/>
</dbReference>
<dbReference type="Pfam" id="PF00219">
    <property type="entry name" value="IGFBP"/>
    <property type="match status" value="1"/>
</dbReference>
<comment type="subcellular location">
    <subcellularLocation>
        <location evidence="1">Secreted</location>
    </subcellularLocation>
</comment>
<dbReference type="InterPro" id="IPR036857">
    <property type="entry name" value="Thyroglobulin_1_sf"/>
</dbReference>
<dbReference type="FunFam" id="4.10.800.10:FF:000005">
    <property type="entry name" value="Putative insulin-like growth factor-binding protein 5"/>
    <property type="match status" value="1"/>
</dbReference>
<evidence type="ECO:0000256" key="8">
    <source>
        <dbReference type="PROSITE-ProRule" id="PRU00500"/>
    </source>
</evidence>
<keyword evidence="7" id="KW-0340">Growth factor binding</keyword>
<evidence type="ECO:0000256" key="6">
    <source>
        <dbReference type="ARBA" id="ARBA00023157"/>
    </source>
</evidence>
<dbReference type="InterPro" id="IPR000867">
    <property type="entry name" value="IGFBP-like"/>
</dbReference>
<evidence type="ECO:0000256" key="9">
    <source>
        <dbReference type="SAM" id="MobiDB-lite"/>
    </source>
</evidence>
<gene>
    <name evidence="13" type="ORF">HF521_012000</name>
</gene>
<keyword evidence="3" id="KW-0597">Phosphoprotein</keyword>
<keyword evidence="14" id="KW-1185">Reference proteome</keyword>
<dbReference type="OrthoDB" id="6068400at2759"/>
<dbReference type="PROSITE" id="PS00222">
    <property type="entry name" value="IGFBP_N_1"/>
    <property type="match status" value="1"/>
</dbReference>
<dbReference type="Gene3D" id="4.10.800.10">
    <property type="entry name" value="Thyroglobulin type-1"/>
    <property type="match status" value="1"/>
</dbReference>
<dbReference type="PROSITE" id="PS51162">
    <property type="entry name" value="THYROGLOBULIN_1_2"/>
    <property type="match status" value="1"/>
</dbReference>
<evidence type="ECO:0000256" key="1">
    <source>
        <dbReference type="ARBA" id="ARBA00004613"/>
    </source>
</evidence>
<dbReference type="FunFam" id="4.10.40.20:FF:000001">
    <property type="entry name" value="Insulin-like growth factor binding protein 5"/>
    <property type="match status" value="1"/>
</dbReference>
<dbReference type="GO" id="GO:0001968">
    <property type="term" value="F:fibronectin binding"/>
    <property type="evidence" value="ECO:0007669"/>
    <property type="project" value="TreeGrafter"/>
</dbReference>
<dbReference type="InterPro" id="IPR009030">
    <property type="entry name" value="Growth_fac_rcpt_cys_sf"/>
</dbReference>
<dbReference type="GO" id="GO:0043567">
    <property type="term" value="P:regulation of insulin-like growth factor receptor signaling pathway"/>
    <property type="evidence" value="ECO:0007669"/>
    <property type="project" value="TreeGrafter"/>
</dbReference>
<comment type="caution">
    <text evidence="8">Lacks conserved residue(s) required for the propagation of feature annotation.</text>
</comment>
<dbReference type="Pfam" id="PF00086">
    <property type="entry name" value="Thyroglobulin_1"/>
    <property type="match status" value="1"/>
</dbReference>
<feature type="region of interest" description="Disordered" evidence="9">
    <location>
        <begin position="154"/>
        <end position="173"/>
    </location>
</feature>
<name>A0A8T0AHL1_SILME</name>
<evidence type="ECO:0000313" key="13">
    <source>
        <dbReference type="EMBL" id="KAF7690196.1"/>
    </source>
</evidence>